<proteinExistence type="predicted"/>
<dbReference type="Pfam" id="PF12937">
    <property type="entry name" value="F-box-like"/>
    <property type="match status" value="1"/>
</dbReference>
<evidence type="ECO:0000313" key="3">
    <source>
        <dbReference type="Proteomes" id="UP000184267"/>
    </source>
</evidence>
<dbReference type="OrthoDB" id="2800666at2759"/>
<reference evidence="2 3" key="1">
    <citation type="submission" date="2016-10" db="EMBL/GenBank/DDBJ databases">
        <title>Genome sequence of the basidiomycete white-rot fungus Trametes pubescens.</title>
        <authorList>
            <person name="Makela M.R."/>
            <person name="Granchi Z."/>
            <person name="Peng M."/>
            <person name="De Vries R.P."/>
            <person name="Grigoriev I."/>
            <person name="Riley R."/>
            <person name="Hilden K."/>
        </authorList>
    </citation>
    <scope>NUCLEOTIDE SEQUENCE [LARGE SCALE GENOMIC DNA]</scope>
    <source>
        <strain evidence="2 3">FBCC735</strain>
    </source>
</reference>
<protein>
    <recommendedName>
        <fullName evidence="1">F-box domain-containing protein</fullName>
    </recommendedName>
</protein>
<dbReference type="AlphaFoldDB" id="A0A1M2V916"/>
<dbReference type="SUPFAM" id="SSF52047">
    <property type="entry name" value="RNI-like"/>
    <property type="match status" value="1"/>
</dbReference>
<dbReference type="InterPro" id="IPR001810">
    <property type="entry name" value="F-box_dom"/>
</dbReference>
<accession>A0A1M2V916</accession>
<dbReference type="SUPFAM" id="SSF81383">
    <property type="entry name" value="F-box domain"/>
    <property type="match status" value="1"/>
</dbReference>
<dbReference type="STRING" id="154538.A0A1M2V916"/>
<evidence type="ECO:0000259" key="1">
    <source>
        <dbReference type="Pfam" id="PF12937"/>
    </source>
</evidence>
<keyword evidence="3" id="KW-1185">Reference proteome</keyword>
<dbReference type="Proteomes" id="UP000184267">
    <property type="component" value="Unassembled WGS sequence"/>
</dbReference>
<dbReference type="InterPro" id="IPR036047">
    <property type="entry name" value="F-box-like_dom_sf"/>
</dbReference>
<dbReference type="EMBL" id="MNAD01001560">
    <property type="protein sequence ID" value="OJT04094.1"/>
    <property type="molecule type" value="Genomic_DNA"/>
</dbReference>
<comment type="caution">
    <text evidence="2">The sequence shown here is derived from an EMBL/GenBank/DDBJ whole genome shotgun (WGS) entry which is preliminary data.</text>
</comment>
<gene>
    <name evidence="2" type="ORF">TRAPUB_5246</name>
</gene>
<feature type="domain" description="F-box" evidence="1">
    <location>
        <begin position="45"/>
        <end position="94"/>
    </location>
</feature>
<name>A0A1M2V916_TRAPU</name>
<dbReference type="Gene3D" id="1.20.1280.50">
    <property type="match status" value="1"/>
</dbReference>
<organism evidence="2 3">
    <name type="scientific">Trametes pubescens</name>
    <name type="common">White-rot fungus</name>
    <dbReference type="NCBI Taxonomy" id="154538"/>
    <lineage>
        <taxon>Eukaryota</taxon>
        <taxon>Fungi</taxon>
        <taxon>Dikarya</taxon>
        <taxon>Basidiomycota</taxon>
        <taxon>Agaricomycotina</taxon>
        <taxon>Agaricomycetes</taxon>
        <taxon>Polyporales</taxon>
        <taxon>Polyporaceae</taxon>
        <taxon>Trametes</taxon>
    </lineage>
</organism>
<sequence length="579" mass="64346">MASQSAEQVLAHVARESEWRLKALTSLSTELVALRQLHNTVALPNRLPEEIILEVLKNVVDRRHGDVGHIVRATHVCKRWRDIALNAPSLWTYFAIDRLDVTTTFLERSRSMPISVFLTNPRHPMHQISRLLAPHLPRMRGIRVRCPPDQNIERFFGRLSSPAPMLLELLVEKRSKPNVEGPDMSLVSAARLFGGTFPFPSLLKLCIRNVGIFPSTTIPCSLLTLDIVQTTSRGLPSLKHLVEFLGQCPLLERLRFAGGPRPQDTDLVDIGLSVSLPRLVHVYIQSSEVFMFSLLNRLSVPHATLMRLQTRYAGNGYDMIPPSSEGTLQCLAGLRRLEFAFDEGKFILRAFHTPDAAPEPALELGLAMLTRAQDDLTELMCPWPLDVSHVESVVVSGPPRRLNNVNIGHALSHFPNLTSLRVVSMYGHTLRDLLNYLCIRKTPVAGGPNDSEIEHAEPRDLDTPAAVLLCPKLETLQLCDIDRGMVIKEPLHKIVALRSPNRGGALKELSLCMVQGWNEVEAMELGVASEGAITLCVDMGEKWLSMEAGSETLRDFEVHSPDGNGQDAYVRVDLGPCVP</sequence>
<evidence type="ECO:0000313" key="2">
    <source>
        <dbReference type="EMBL" id="OJT04094.1"/>
    </source>
</evidence>